<dbReference type="PANTHER" id="PTHR41710:SF2">
    <property type="entry name" value="GLYCOSYL TRANSFERASE FAMILY 39_83 DOMAIN-CONTAINING PROTEIN"/>
    <property type="match status" value="1"/>
</dbReference>
<dbReference type="RefSeq" id="WP_008317490.1">
    <property type="nucleotide sequence ID" value="NZ_AOLN01000001.1"/>
</dbReference>
<keyword evidence="4" id="KW-1185">Reference proteome</keyword>
<feature type="transmembrane region" description="Helical" evidence="1">
    <location>
        <begin position="113"/>
        <end position="131"/>
    </location>
</feature>
<feature type="transmembrane region" description="Helical" evidence="1">
    <location>
        <begin position="12"/>
        <end position="31"/>
    </location>
</feature>
<keyword evidence="1" id="KW-1133">Transmembrane helix</keyword>
<feature type="transmembrane region" description="Helical" evidence="1">
    <location>
        <begin position="137"/>
        <end position="154"/>
    </location>
</feature>
<comment type="caution">
    <text evidence="3">The sequence shown here is derived from an EMBL/GenBank/DDBJ whole genome shotgun (WGS) entry which is preliminary data.</text>
</comment>
<accession>M0IQ32</accession>
<dbReference type="InterPro" id="IPR038731">
    <property type="entry name" value="RgtA/B/C-like"/>
</dbReference>
<dbReference type="NCBIfam" id="TIGR03663">
    <property type="entry name" value="flippase activity-associated protein Agl23"/>
    <property type="match status" value="1"/>
</dbReference>
<feature type="transmembrane region" description="Helical" evidence="1">
    <location>
        <begin position="298"/>
        <end position="316"/>
    </location>
</feature>
<feature type="transmembrane region" description="Helical" evidence="1">
    <location>
        <begin position="84"/>
        <end position="104"/>
    </location>
</feature>
<dbReference type="OrthoDB" id="313515at2157"/>
<proteinExistence type="predicted"/>
<feature type="transmembrane region" description="Helical" evidence="1">
    <location>
        <begin position="352"/>
        <end position="376"/>
    </location>
</feature>
<gene>
    <name evidence="3" type="ORF">C440_01280</name>
</gene>
<reference evidence="3 4" key="1">
    <citation type="journal article" date="2014" name="PLoS Genet.">
        <title>Phylogenetically driven sequencing of extremely halophilic archaea reveals strategies for static and dynamic osmo-response.</title>
        <authorList>
            <person name="Becker E.A."/>
            <person name="Seitzer P.M."/>
            <person name="Tritt A."/>
            <person name="Larsen D."/>
            <person name="Krusor M."/>
            <person name="Yao A.I."/>
            <person name="Wu D."/>
            <person name="Madern D."/>
            <person name="Eisen J.A."/>
            <person name="Darling A.E."/>
            <person name="Facciotti M.T."/>
        </authorList>
    </citation>
    <scope>NUCLEOTIDE SEQUENCE [LARGE SCALE GENOMIC DNA]</scope>
    <source>
        <strain evidence="3 4">ATCC BAA-1512</strain>
    </source>
</reference>
<dbReference type="Pfam" id="PF13231">
    <property type="entry name" value="PMT_2"/>
    <property type="match status" value="1"/>
</dbReference>
<dbReference type="STRING" id="662479.C440_01280"/>
<feature type="transmembrane region" description="Helical" evidence="1">
    <location>
        <begin position="166"/>
        <end position="194"/>
    </location>
</feature>
<dbReference type="Proteomes" id="UP000011550">
    <property type="component" value="Unassembled WGS sequence"/>
</dbReference>
<dbReference type="PATRIC" id="fig|662479.7.peg.267"/>
<evidence type="ECO:0000313" key="3">
    <source>
        <dbReference type="EMBL" id="ELZ98946.1"/>
    </source>
</evidence>
<name>M0IQ32_9EURY</name>
<dbReference type="InterPro" id="IPR019962">
    <property type="entry name" value="CHP03663"/>
</dbReference>
<evidence type="ECO:0000256" key="1">
    <source>
        <dbReference type="SAM" id="Phobius"/>
    </source>
</evidence>
<evidence type="ECO:0000259" key="2">
    <source>
        <dbReference type="Pfam" id="PF13231"/>
    </source>
</evidence>
<feature type="transmembrane region" description="Helical" evidence="1">
    <location>
        <begin position="328"/>
        <end position="346"/>
    </location>
</feature>
<organism evidence="3 4">
    <name type="scientific">Haloferax mucosum ATCC BAA-1512</name>
    <dbReference type="NCBI Taxonomy" id="662479"/>
    <lineage>
        <taxon>Archaea</taxon>
        <taxon>Methanobacteriati</taxon>
        <taxon>Methanobacteriota</taxon>
        <taxon>Stenosarchaea group</taxon>
        <taxon>Halobacteria</taxon>
        <taxon>Halobacteriales</taxon>
        <taxon>Haloferacaceae</taxon>
        <taxon>Haloferax</taxon>
    </lineage>
</organism>
<dbReference type="EMBL" id="AOLN01000001">
    <property type="protein sequence ID" value="ELZ98946.1"/>
    <property type="molecule type" value="Genomic_DNA"/>
</dbReference>
<feature type="transmembrane region" description="Helical" evidence="1">
    <location>
        <begin position="217"/>
        <end position="237"/>
    </location>
</feature>
<evidence type="ECO:0000313" key="4">
    <source>
        <dbReference type="Proteomes" id="UP000011550"/>
    </source>
</evidence>
<feature type="transmembrane region" description="Helical" evidence="1">
    <location>
        <begin position="388"/>
        <end position="406"/>
    </location>
</feature>
<keyword evidence="1" id="KW-0812">Transmembrane</keyword>
<protein>
    <recommendedName>
        <fullName evidence="2">Glycosyltransferase RgtA/B/C/D-like domain-containing protein</fullName>
    </recommendedName>
</protein>
<sequence>MIPSRVGQRLDRTALAVGALALVALVVRLVGLGGRPLHWDEARVGYWSLRYLETGFFQYRPVAGGPLVYLLSRTSLAVFGTTDFALRLPVAVVGAVLPLVSLLFRDYLESDETVALALVLAVNPLLVYYGRFARGDVLAIGFAFAAFGFALRLANGHGRKNAYGLAAACALAIAASGLGIVALCCLGVAGLLVFDHAALVSSARPAAMRLGEFSARLRGGVTPAARAVLVFVGLYVFTFAPRAGVTDRAGLYTPGTILGAIDVALFESVRRFVGVRIVNRYPGATHEYLPYLANLGETLALAALPVTLLGVGVFVVDRYTAGGPRRVVSAAVYWAGASLAFVPMLTEVSAPWLGVYVVVPLAIPAAVGLAALGRWGRRAFDSQDTPRVAAAILVLLALGAQTGAVATTEVYAPSDRDTNLAHYGQPPSDFAAFRENLSTWVGPTEDSDADVLYYGSSMYVSDGAADYPPVPDEWGEQLPMAWYVERTGADTASVTDATALERRSSIPPVVIAPASERDTLAPRLDGYVAHTYQTGLWGRPIVVFVKN</sequence>
<dbReference type="AlphaFoldDB" id="M0IQ32"/>
<feature type="domain" description="Glycosyltransferase RgtA/B/C/D-like" evidence="2">
    <location>
        <begin position="65"/>
        <end position="195"/>
    </location>
</feature>
<keyword evidence="1" id="KW-0472">Membrane</keyword>
<dbReference type="PANTHER" id="PTHR41710">
    <property type="entry name" value="GLYCOSYL TRANSFERASE, FAMILY 39"/>
    <property type="match status" value="1"/>
</dbReference>